<gene>
    <name evidence="1" type="ORF">C7448_10425</name>
</gene>
<evidence type="ECO:0000313" key="1">
    <source>
        <dbReference type="EMBL" id="REH50414.1"/>
    </source>
</evidence>
<dbReference type="Proteomes" id="UP000256884">
    <property type="component" value="Unassembled WGS sequence"/>
</dbReference>
<accession>A0A3E0HVD4</accession>
<dbReference type="AlphaFoldDB" id="A0A3E0HVD4"/>
<proteinExistence type="predicted"/>
<dbReference type="Pfam" id="PF20105">
    <property type="entry name" value="DUF6495"/>
    <property type="match status" value="1"/>
</dbReference>
<dbReference type="RefSeq" id="WP_115901020.1">
    <property type="nucleotide sequence ID" value="NZ_QUNS01000004.1"/>
</dbReference>
<name>A0A3E0HVD4_9FLAO</name>
<protein>
    <recommendedName>
        <fullName evidence="3">Histidyl-tRNA synthetase</fullName>
    </recommendedName>
</protein>
<dbReference type="InterPro" id="IPR045470">
    <property type="entry name" value="DUF6495"/>
</dbReference>
<comment type="caution">
    <text evidence="1">The sequence shown here is derived from an EMBL/GenBank/DDBJ whole genome shotgun (WGS) entry which is preliminary data.</text>
</comment>
<sequence length="157" mass="18734">MKYRQLTKEQFEGLHEEFARFLASQNIDKKEWDELKKEKPQVAEEEMNVFSDVVWDDVLTKTAYLEHFSSKVINLFKCEEKEIHRIVIKIDKEVNVLEQEGFEWLLKKPNDEAIEFLRGSKAYEEERNVEIFDLIEKGSNISKGELYEYFDKLTSNS</sequence>
<organism evidence="1 2">
    <name type="scientific">Tenacibaculum gallaicum</name>
    <dbReference type="NCBI Taxonomy" id="561505"/>
    <lineage>
        <taxon>Bacteria</taxon>
        <taxon>Pseudomonadati</taxon>
        <taxon>Bacteroidota</taxon>
        <taxon>Flavobacteriia</taxon>
        <taxon>Flavobacteriales</taxon>
        <taxon>Flavobacteriaceae</taxon>
        <taxon>Tenacibaculum</taxon>
    </lineage>
</organism>
<evidence type="ECO:0008006" key="3">
    <source>
        <dbReference type="Google" id="ProtNLM"/>
    </source>
</evidence>
<reference evidence="1 2" key="1">
    <citation type="submission" date="2018-08" db="EMBL/GenBank/DDBJ databases">
        <title>Genomic Encyclopedia of Type Strains, Phase IV (KMG-IV): sequencing the most valuable type-strain genomes for metagenomic binning, comparative biology and taxonomic classification.</title>
        <authorList>
            <person name="Goeker M."/>
        </authorList>
    </citation>
    <scope>NUCLEOTIDE SEQUENCE [LARGE SCALE GENOMIC DNA]</scope>
    <source>
        <strain evidence="1 2">DSM 18841</strain>
    </source>
</reference>
<dbReference type="OrthoDB" id="956723at2"/>
<evidence type="ECO:0000313" key="2">
    <source>
        <dbReference type="Proteomes" id="UP000256884"/>
    </source>
</evidence>
<dbReference type="EMBL" id="QUNS01000004">
    <property type="protein sequence ID" value="REH50414.1"/>
    <property type="molecule type" value="Genomic_DNA"/>
</dbReference>
<keyword evidence="2" id="KW-1185">Reference proteome</keyword>